<proteinExistence type="predicted"/>
<name>A0A1I8P051_STOCA</name>
<dbReference type="EnsemblMetazoa" id="SCAU003668-RA">
    <property type="protein sequence ID" value="SCAU003668-PA"/>
    <property type="gene ID" value="SCAU003668"/>
</dbReference>
<dbReference type="InterPro" id="IPR050688">
    <property type="entry name" value="Zinc_finger/UBP_domain"/>
</dbReference>
<dbReference type="InterPro" id="IPR036236">
    <property type="entry name" value="Znf_C2H2_sf"/>
</dbReference>
<organism evidence="8 9">
    <name type="scientific">Stomoxys calcitrans</name>
    <name type="common">Stable fly</name>
    <name type="synonym">Conops calcitrans</name>
    <dbReference type="NCBI Taxonomy" id="35570"/>
    <lineage>
        <taxon>Eukaryota</taxon>
        <taxon>Metazoa</taxon>
        <taxon>Ecdysozoa</taxon>
        <taxon>Arthropoda</taxon>
        <taxon>Hexapoda</taxon>
        <taxon>Insecta</taxon>
        <taxon>Pterygota</taxon>
        <taxon>Neoptera</taxon>
        <taxon>Endopterygota</taxon>
        <taxon>Diptera</taxon>
        <taxon>Brachycera</taxon>
        <taxon>Muscomorpha</taxon>
        <taxon>Muscoidea</taxon>
        <taxon>Muscidae</taxon>
        <taxon>Stomoxys</taxon>
    </lineage>
</organism>
<feature type="domain" description="C2H2-type" evidence="7">
    <location>
        <begin position="380"/>
        <end position="407"/>
    </location>
</feature>
<evidence type="ECO:0000256" key="5">
    <source>
        <dbReference type="PROSITE-ProRule" id="PRU00042"/>
    </source>
</evidence>
<protein>
    <recommendedName>
        <fullName evidence="7">C2H2-type domain-containing protein</fullName>
    </recommendedName>
</protein>
<dbReference type="Gene3D" id="3.30.160.60">
    <property type="entry name" value="Classic Zinc Finger"/>
    <property type="match status" value="2"/>
</dbReference>
<keyword evidence="4" id="KW-0862">Zinc</keyword>
<evidence type="ECO:0000256" key="6">
    <source>
        <dbReference type="SAM" id="MobiDB-lite"/>
    </source>
</evidence>
<dbReference type="STRING" id="35570.A0A1I8P051"/>
<sequence>MVKHSSGRNSADITQSTLAAAINGAAGGGSAGLNEVNRKRMSMSDVSDMLYEFYRANAAAKVPKQQPQGSVLGAVVSKYCGQTSPTSAETLEPSSIAAIATNGAASETASKNGYSGEVVNESSATSDSVSAAGASAFHPKLKYTLKAKLETPTVTAIPTSVLTATPNNNDEPLDIKPIINPTTGLVEPPLNSNGESVIKPVPVLNPATAAANPQAAAIAAALFRDGYHNFQQHIRAQEILKFQTAKFKPGNKTNESTPTKILENFLRQQRKSECDQSSDQNDGDDEDDSRFNTFDDIHLMEGSKGGVLPQLLQNAFASNSTPGTPGSADYLSDESQKYMNLAAQAQAFGNLSYSLGDFNNTSPNDNSGATGVGPDGEPIYECRHCGKKYRWKSTLRRHENVECGGKEPSHQCPYCPYKSKQRGNLGVHVRKHHSNLPQLASRRRSKYSMKLEANSASMASVSDDSNSKLVIDCSK</sequence>
<keyword evidence="3 5" id="KW-0863">Zinc-finger</keyword>
<keyword evidence="1" id="KW-0479">Metal-binding</keyword>
<dbReference type="PANTHER" id="PTHR24403:SF67">
    <property type="entry name" value="FI01116P-RELATED"/>
    <property type="match status" value="1"/>
</dbReference>
<reference evidence="8" key="2">
    <citation type="submission" date="2020-05" db="UniProtKB">
        <authorList>
            <consortium name="EnsemblMetazoa"/>
        </authorList>
    </citation>
    <scope>IDENTIFICATION</scope>
    <source>
        <strain evidence="8">USDA</strain>
    </source>
</reference>
<keyword evidence="9" id="KW-1185">Reference proteome</keyword>
<dbReference type="GO" id="GO:0010468">
    <property type="term" value="P:regulation of gene expression"/>
    <property type="evidence" value="ECO:0007669"/>
    <property type="project" value="TreeGrafter"/>
</dbReference>
<dbReference type="GO" id="GO:0005634">
    <property type="term" value="C:nucleus"/>
    <property type="evidence" value="ECO:0007669"/>
    <property type="project" value="TreeGrafter"/>
</dbReference>
<gene>
    <name evidence="8" type="primary">106096017</name>
</gene>
<evidence type="ECO:0000256" key="2">
    <source>
        <dbReference type="ARBA" id="ARBA00022737"/>
    </source>
</evidence>
<dbReference type="SUPFAM" id="SSF57667">
    <property type="entry name" value="beta-beta-alpha zinc fingers"/>
    <property type="match status" value="1"/>
</dbReference>
<dbReference type="GO" id="GO:0008270">
    <property type="term" value="F:zinc ion binding"/>
    <property type="evidence" value="ECO:0007669"/>
    <property type="project" value="UniProtKB-KW"/>
</dbReference>
<evidence type="ECO:0000313" key="9">
    <source>
        <dbReference type="Proteomes" id="UP000095300"/>
    </source>
</evidence>
<dbReference type="VEuPathDB" id="VectorBase:SCAU003668"/>
<keyword evidence="2" id="KW-0677">Repeat</keyword>
<dbReference type="OrthoDB" id="407106at2759"/>
<dbReference type="KEGG" id="scac:106096017"/>
<evidence type="ECO:0000256" key="1">
    <source>
        <dbReference type="ARBA" id="ARBA00022723"/>
    </source>
</evidence>
<feature type="region of interest" description="Disordered" evidence="6">
    <location>
        <begin position="268"/>
        <end position="292"/>
    </location>
</feature>
<dbReference type="SMART" id="SM00355">
    <property type="entry name" value="ZnF_C2H2"/>
    <property type="match status" value="2"/>
</dbReference>
<dbReference type="AlphaFoldDB" id="A0A1I8P051"/>
<dbReference type="PANTHER" id="PTHR24403">
    <property type="entry name" value="ZINC FINGER PROTEIN"/>
    <property type="match status" value="1"/>
</dbReference>
<evidence type="ECO:0000313" key="8">
    <source>
        <dbReference type="EnsemblMetazoa" id="SCAU003668-PB"/>
    </source>
</evidence>
<dbReference type="InterPro" id="IPR013087">
    <property type="entry name" value="Znf_C2H2_type"/>
</dbReference>
<dbReference type="EnsemblMetazoa" id="SCAU003668-RB">
    <property type="protein sequence ID" value="SCAU003668-PB"/>
    <property type="gene ID" value="SCAU003668"/>
</dbReference>
<accession>A0A1I8P051</accession>
<dbReference type="Proteomes" id="UP000095300">
    <property type="component" value="Unassembled WGS sequence"/>
</dbReference>
<reference evidence="9" key="1">
    <citation type="submission" date="2015-05" db="EMBL/GenBank/DDBJ databases">
        <authorList>
            <person name="Wilson R.K."/>
            <person name="Warren W.C."/>
            <person name="Olafson P."/>
        </authorList>
    </citation>
    <scope>NUCLEOTIDE SEQUENCE [LARGE SCALE GENOMIC DNA]</scope>
    <source>
        <strain evidence="9">USDA</strain>
    </source>
</reference>
<evidence type="ECO:0000259" key="7">
    <source>
        <dbReference type="PROSITE" id="PS50157"/>
    </source>
</evidence>
<evidence type="ECO:0000256" key="3">
    <source>
        <dbReference type="ARBA" id="ARBA00022771"/>
    </source>
</evidence>
<evidence type="ECO:0000256" key="4">
    <source>
        <dbReference type="ARBA" id="ARBA00022833"/>
    </source>
</evidence>
<dbReference type="PROSITE" id="PS50157">
    <property type="entry name" value="ZINC_FINGER_C2H2_2"/>
    <property type="match status" value="1"/>
</dbReference>